<dbReference type="AlphaFoldDB" id="A0A0D1E237"/>
<feature type="compositionally biased region" description="Low complexity" evidence="1">
    <location>
        <begin position="42"/>
        <end position="67"/>
    </location>
</feature>
<dbReference type="EMBL" id="CM003143">
    <property type="protein sequence ID" value="KIS70214.1"/>
    <property type="molecule type" value="Genomic_DNA"/>
</dbReference>
<dbReference type="GeneID" id="23565936"/>
<gene>
    <name evidence="2" type="ORF">UMAG_06302</name>
</gene>
<evidence type="ECO:0000313" key="3">
    <source>
        <dbReference type="Proteomes" id="UP000000561"/>
    </source>
</evidence>
<dbReference type="eggNOG" id="ENOG502RDUY">
    <property type="taxonomic scope" value="Eukaryota"/>
</dbReference>
<feature type="region of interest" description="Disordered" evidence="1">
    <location>
        <begin position="129"/>
        <end position="164"/>
    </location>
</feature>
<feature type="region of interest" description="Disordered" evidence="1">
    <location>
        <begin position="359"/>
        <end position="386"/>
    </location>
</feature>
<accession>A0A0D1E237</accession>
<feature type="compositionally biased region" description="Low complexity" evidence="1">
    <location>
        <begin position="359"/>
        <end position="372"/>
    </location>
</feature>
<keyword evidence="3" id="KW-1185">Reference proteome</keyword>
<feature type="region of interest" description="Disordered" evidence="1">
    <location>
        <begin position="33"/>
        <end position="76"/>
    </location>
</feature>
<dbReference type="OrthoDB" id="2553720at2759"/>
<dbReference type="InParanoid" id="A0A0D1E237"/>
<reference evidence="2 3" key="1">
    <citation type="journal article" date="2006" name="Nature">
        <title>Insights from the genome of the biotrophic fungal plant pathogen Ustilago maydis.</title>
        <authorList>
            <person name="Kamper J."/>
            <person name="Kahmann R."/>
            <person name="Bolker M."/>
            <person name="Ma L.J."/>
            <person name="Brefort T."/>
            <person name="Saville B.J."/>
            <person name="Banuett F."/>
            <person name="Kronstad J.W."/>
            <person name="Gold S.E."/>
            <person name="Muller O."/>
            <person name="Perlin M.H."/>
            <person name="Wosten H.A."/>
            <person name="de Vries R."/>
            <person name="Ruiz-Herrera J."/>
            <person name="Reynaga-Pena C.G."/>
            <person name="Snetselaar K."/>
            <person name="McCann M."/>
            <person name="Perez-Martin J."/>
            <person name="Feldbrugge M."/>
            <person name="Basse C.W."/>
            <person name="Steinberg G."/>
            <person name="Ibeas J.I."/>
            <person name="Holloman W."/>
            <person name="Guzman P."/>
            <person name="Farman M."/>
            <person name="Stajich J.E."/>
            <person name="Sentandreu R."/>
            <person name="Gonzalez-Prieto J.M."/>
            <person name="Kennell J.C."/>
            <person name="Molina L."/>
            <person name="Schirawski J."/>
            <person name="Mendoza-Mendoza A."/>
            <person name="Greilinger D."/>
            <person name="Munch K."/>
            <person name="Rossel N."/>
            <person name="Scherer M."/>
            <person name="Vranes M."/>
            <person name="Ladendorf O."/>
            <person name="Vincon V."/>
            <person name="Fuchs U."/>
            <person name="Sandrock B."/>
            <person name="Meng S."/>
            <person name="Ho E.C."/>
            <person name="Cahill M.J."/>
            <person name="Boyce K.J."/>
            <person name="Klose J."/>
            <person name="Klosterman S.J."/>
            <person name="Deelstra H.J."/>
            <person name="Ortiz-Castellanos L."/>
            <person name="Li W."/>
            <person name="Sanchez-Alonso P."/>
            <person name="Schreier P.H."/>
            <person name="Hauser-Hahn I."/>
            <person name="Vaupel M."/>
            <person name="Koopmann E."/>
            <person name="Friedrich G."/>
            <person name="Voss H."/>
            <person name="Schluter T."/>
            <person name="Margolis J."/>
            <person name="Platt D."/>
            <person name="Swimmer C."/>
            <person name="Gnirke A."/>
            <person name="Chen F."/>
            <person name="Vysotskaia V."/>
            <person name="Mannhaupt G."/>
            <person name="Guldener U."/>
            <person name="Munsterkotter M."/>
            <person name="Haase D."/>
            <person name="Oesterheld M."/>
            <person name="Mewes H.W."/>
            <person name="Mauceli E.W."/>
            <person name="DeCaprio D."/>
            <person name="Wade C.M."/>
            <person name="Butler J."/>
            <person name="Young S."/>
            <person name="Jaffe D.B."/>
            <person name="Calvo S."/>
            <person name="Nusbaum C."/>
            <person name="Galagan J."/>
            <person name="Birren B.W."/>
        </authorList>
    </citation>
    <scope>NUCLEOTIDE SEQUENCE [LARGE SCALE GENOMIC DNA]</scope>
    <source>
        <strain evidence="3">DSM 14603 / FGSC 9021 / UM521</strain>
    </source>
</reference>
<dbReference type="KEGG" id="uma:UMAG_06302"/>
<name>A0A0D1E237_MYCMD</name>
<evidence type="ECO:0000313" key="2">
    <source>
        <dbReference type="EMBL" id="KIS70214.1"/>
    </source>
</evidence>
<feature type="compositionally biased region" description="Polar residues" evidence="1">
    <location>
        <begin position="151"/>
        <end position="164"/>
    </location>
</feature>
<organism evidence="2 3">
    <name type="scientific">Mycosarcoma maydis</name>
    <name type="common">Corn smut fungus</name>
    <name type="synonym">Ustilago maydis</name>
    <dbReference type="NCBI Taxonomy" id="5270"/>
    <lineage>
        <taxon>Eukaryota</taxon>
        <taxon>Fungi</taxon>
        <taxon>Dikarya</taxon>
        <taxon>Basidiomycota</taxon>
        <taxon>Ustilaginomycotina</taxon>
        <taxon>Ustilaginomycetes</taxon>
        <taxon>Ustilaginales</taxon>
        <taxon>Ustilaginaceae</taxon>
        <taxon>Mycosarcoma</taxon>
    </lineage>
</organism>
<evidence type="ECO:0000256" key="1">
    <source>
        <dbReference type="SAM" id="MobiDB-lite"/>
    </source>
</evidence>
<feature type="compositionally biased region" description="Polar residues" evidence="1">
    <location>
        <begin position="254"/>
        <end position="264"/>
    </location>
</feature>
<feature type="compositionally biased region" description="Basic and acidic residues" evidence="1">
    <location>
        <begin position="204"/>
        <end position="214"/>
    </location>
</feature>
<dbReference type="VEuPathDB" id="FungiDB:UMAG_06302"/>
<sequence>MSQPEVSSQAVQPPSLVLVAPMPRRPIALVNRRHHHHHHHYSSSCSHTRSRSSRTVSSSGSKSSSQSAEESKDSIQLEIGSTATSAATMRMVGHPYSRPKTPNSINSLSNPTSPGLVGWPLGLAFSTVTVSPPPRSSTTSRDGLGSRPLSRLSQRTSSMSLTCTQDSARSDSFVSESVVESAVESDANALVVGVGIGGSAKQRQLADKPLKADDEPMLASPRTSPTIGTRLCITADVERTPTKSNVRVCHIIRPSNSSLGTGTRNADDQDQEPRSTPTIGAASPRPEDIVQSLTVSPTSPCEQRMAASAAVAAAQLSLCWPRSPSADEADSMDQEAEPQVNPRQVDALLASASASVAPSPCLSESLSRSPSASPSPCPSPASDSLVDASHEPKYLELSSRKMALPLPPLPTSPIPRNMTRNPFERYLGADDARERGCMLHARLTVAMAQNDKQCRSLDQADADHEMGVRVDAWSRTWNMDLA</sequence>
<dbReference type="RefSeq" id="XP_011388303.1">
    <property type="nucleotide sequence ID" value="XM_011390001.1"/>
</dbReference>
<feature type="compositionally biased region" description="Low complexity" evidence="1">
    <location>
        <begin position="129"/>
        <end position="141"/>
    </location>
</feature>
<dbReference type="OMA" id="VGHPYSR"/>
<feature type="region of interest" description="Disordered" evidence="1">
    <location>
        <begin position="254"/>
        <end position="287"/>
    </location>
</feature>
<proteinExistence type="predicted"/>
<protein>
    <submittedName>
        <fullName evidence="2">Uncharacterized protein</fullName>
    </submittedName>
</protein>
<dbReference type="Proteomes" id="UP000000561">
    <property type="component" value="Chromosome 4"/>
</dbReference>
<feature type="region of interest" description="Disordered" evidence="1">
    <location>
        <begin position="200"/>
        <end position="225"/>
    </location>
</feature>